<dbReference type="Gene3D" id="2.120.10.70">
    <property type="entry name" value="Fucose-specific lectin"/>
    <property type="match status" value="1"/>
</dbReference>
<keyword evidence="2" id="KW-1185">Reference proteome</keyword>
<dbReference type="Proteomes" id="UP000326950">
    <property type="component" value="Unassembled WGS sequence"/>
</dbReference>
<dbReference type="OrthoDB" id="5367135at2759"/>
<dbReference type="SUPFAM" id="SSF89372">
    <property type="entry name" value="Fucose-specific lectin"/>
    <property type="match status" value="1"/>
</dbReference>
<evidence type="ECO:0000313" key="2">
    <source>
        <dbReference type="Proteomes" id="UP000326950"/>
    </source>
</evidence>
<accession>A0A5N6UZ76</accession>
<name>A0A5N6UZ76_ASPTM</name>
<sequence>MSSILQYLVRNMLALTIAPSPDKKALYIVEEDEGSLIQSLITDGKPGIREEIAEEVKQGTPALYLVVDGKDEEERLVLYLDESDELCCSRYNSESYEWEEGEFEGISSPLVVHPGTRLSGFSNLNETKVIYQNPALELEIMSMRNGSWTTGGKIPVEAQAGAPHVTMDSPDQIHVFYLRKDNQIGHAMQQYKTGVWKDTVLQNSLFDTQVSHFLVIPVDTQGSFDVYAAAGDKLVRIEANGKRQELGRINKSKLIPLTNEECAPYVPWALGFASFLIGFSFGSQHLRRPGVGQQPEAPVPLVGGAF</sequence>
<dbReference type="AlphaFoldDB" id="A0A5N6UZ76"/>
<proteinExistence type="predicted"/>
<gene>
    <name evidence="1" type="ORF">BDV40DRAFT_299126</name>
</gene>
<evidence type="ECO:0008006" key="3">
    <source>
        <dbReference type="Google" id="ProtNLM"/>
    </source>
</evidence>
<organism evidence="1 2">
    <name type="scientific">Aspergillus tamarii</name>
    <dbReference type="NCBI Taxonomy" id="41984"/>
    <lineage>
        <taxon>Eukaryota</taxon>
        <taxon>Fungi</taxon>
        <taxon>Dikarya</taxon>
        <taxon>Ascomycota</taxon>
        <taxon>Pezizomycotina</taxon>
        <taxon>Eurotiomycetes</taxon>
        <taxon>Eurotiomycetidae</taxon>
        <taxon>Eurotiales</taxon>
        <taxon>Aspergillaceae</taxon>
        <taxon>Aspergillus</taxon>
        <taxon>Aspergillus subgen. Circumdati</taxon>
    </lineage>
</organism>
<dbReference type="EMBL" id="ML738614">
    <property type="protein sequence ID" value="KAE8163783.1"/>
    <property type="molecule type" value="Genomic_DNA"/>
</dbReference>
<protein>
    <recommendedName>
        <fullName evidence="3">Fucose-specific lectin</fullName>
    </recommendedName>
</protein>
<reference evidence="1 2" key="1">
    <citation type="submission" date="2019-04" db="EMBL/GenBank/DDBJ databases">
        <title>Friends and foes A comparative genomics study of 23 Aspergillus species from section Flavi.</title>
        <authorList>
            <consortium name="DOE Joint Genome Institute"/>
            <person name="Kjaerbolling I."/>
            <person name="Vesth T."/>
            <person name="Frisvad J.C."/>
            <person name="Nybo J.L."/>
            <person name="Theobald S."/>
            <person name="Kildgaard S."/>
            <person name="Isbrandt T."/>
            <person name="Kuo A."/>
            <person name="Sato A."/>
            <person name="Lyhne E.K."/>
            <person name="Kogle M.E."/>
            <person name="Wiebenga A."/>
            <person name="Kun R.S."/>
            <person name="Lubbers R.J."/>
            <person name="Makela M.R."/>
            <person name="Barry K."/>
            <person name="Chovatia M."/>
            <person name="Clum A."/>
            <person name="Daum C."/>
            <person name="Haridas S."/>
            <person name="He G."/>
            <person name="LaButti K."/>
            <person name="Lipzen A."/>
            <person name="Mondo S."/>
            <person name="Riley R."/>
            <person name="Salamov A."/>
            <person name="Simmons B.A."/>
            <person name="Magnuson J.K."/>
            <person name="Henrissat B."/>
            <person name="Mortensen U.H."/>
            <person name="Larsen T.O."/>
            <person name="Devries R.P."/>
            <person name="Grigoriev I.V."/>
            <person name="Machida M."/>
            <person name="Baker S.E."/>
            <person name="Andersen M.R."/>
        </authorList>
    </citation>
    <scope>NUCLEOTIDE SEQUENCE [LARGE SCALE GENOMIC DNA]</scope>
    <source>
        <strain evidence="1 2">CBS 117626</strain>
    </source>
</reference>
<evidence type="ECO:0000313" key="1">
    <source>
        <dbReference type="EMBL" id="KAE8163783.1"/>
    </source>
</evidence>